<dbReference type="EMBL" id="GL385396">
    <property type="protein sequence ID" value="EJT79587.1"/>
    <property type="molecule type" value="Genomic_DNA"/>
</dbReference>
<reference evidence="2" key="5">
    <citation type="submission" date="2018-04" db="UniProtKB">
        <authorList>
            <consortium name="EnsemblFungi"/>
        </authorList>
    </citation>
    <scope>IDENTIFICATION</scope>
    <source>
        <strain evidence="2">R3-111a-1</strain>
    </source>
</reference>
<organism evidence="1">
    <name type="scientific">Gaeumannomyces tritici (strain R3-111a-1)</name>
    <name type="common">Wheat and barley take-all root rot fungus</name>
    <name type="synonym">Gaeumannomyces graminis var. tritici</name>
    <dbReference type="NCBI Taxonomy" id="644352"/>
    <lineage>
        <taxon>Eukaryota</taxon>
        <taxon>Fungi</taxon>
        <taxon>Dikarya</taxon>
        <taxon>Ascomycota</taxon>
        <taxon>Pezizomycotina</taxon>
        <taxon>Sordariomycetes</taxon>
        <taxon>Sordariomycetidae</taxon>
        <taxon>Magnaporthales</taxon>
        <taxon>Magnaporthaceae</taxon>
        <taxon>Gaeumannomyces</taxon>
    </lineage>
</organism>
<sequence>MSGDISALSQYQIRRFFKENTFVSKEQCNEQARRLAGRPVTPTPSQGGTSYTLEGGDVVVQFRAPNSPLDMGFLPSIKQAYGDFVPSHTYHGSFGSLIVYSMSNMGGHCMYLARTELQKDGCHLLRSTLDDLARFFASAYHNTPADMARPGADQLFSEYKSQLRQLREGLPRRFRSKLDTIISQLPILFDEDWPVTPHHTNLLDNNIHVVKSTGRMSGVCGWRGAVAGPFGLSLGGVETMLGVRTTSGDFWRYHDNHEELRDHFYDRFYHHVGNVSDVDKQRIEVARLVGLFLANGFWRGRPATENSEDLRFLGAVVLR</sequence>
<gene>
    <name evidence="2" type="primary">20345130</name>
    <name evidence="1" type="ORF">GGTG_04672</name>
</gene>
<proteinExistence type="predicted"/>
<dbReference type="Proteomes" id="UP000006039">
    <property type="component" value="Unassembled WGS sequence"/>
</dbReference>
<evidence type="ECO:0000313" key="1">
    <source>
        <dbReference type="EMBL" id="EJT79587.1"/>
    </source>
</evidence>
<name>J3NTS2_GAET3</name>
<evidence type="ECO:0000313" key="3">
    <source>
        <dbReference type="Proteomes" id="UP000006039"/>
    </source>
</evidence>
<reference evidence="2" key="4">
    <citation type="journal article" date="2015" name="G3 (Bethesda)">
        <title>Genome sequences of three phytopathogenic species of the Magnaporthaceae family of fungi.</title>
        <authorList>
            <person name="Okagaki L.H."/>
            <person name="Nunes C.C."/>
            <person name="Sailsbery J."/>
            <person name="Clay B."/>
            <person name="Brown D."/>
            <person name="John T."/>
            <person name="Oh Y."/>
            <person name="Young N."/>
            <person name="Fitzgerald M."/>
            <person name="Haas B.J."/>
            <person name="Zeng Q."/>
            <person name="Young S."/>
            <person name="Adiconis X."/>
            <person name="Fan L."/>
            <person name="Levin J.Z."/>
            <person name="Mitchell T.K."/>
            <person name="Okubara P.A."/>
            <person name="Farman M.L."/>
            <person name="Kohn L.M."/>
            <person name="Birren B."/>
            <person name="Ma L.-J."/>
            <person name="Dean R.A."/>
        </authorList>
    </citation>
    <scope>NUCLEOTIDE SEQUENCE</scope>
    <source>
        <strain evidence="2">R3-111a-1</strain>
    </source>
</reference>
<dbReference type="HOGENOM" id="CLU_038193_1_1_1"/>
<reference evidence="3" key="1">
    <citation type="submission" date="2010-07" db="EMBL/GenBank/DDBJ databases">
        <title>The genome sequence of Gaeumannomyces graminis var. tritici strain R3-111a-1.</title>
        <authorList>
            <consortium name="The Broad Institute Genome Sequencing Platform"/>
            <person name="Ma L.-J."/>
            <person name="Dead R."/>
            <person name="Young S."/>
            <person name="Zeng Q."/>
            <person name="Koehrsen M."/>
            <person name="Alvarado L."/>
            <person name="Berlin A."/>
            <person name="Chapman S.B."/>
            <person name="Chen Z."/>
            <person name="Freedman E."/>
            <person name="Gellesch M."/>
            <person name="Goldberg J."/>
            <person name="Griggs A."/>
            <person name="Gujja S."/>
            <person name="Heilman E.R."/>
            <person name="Heiman D."/>
            <person name="Hepburn T."/>
            <person name="Howarth C."/>
            <person name="Jen D."/>
            <person name="Larson L."/>
            <person name="Mehta T."/>
            <person name="Neiman D."/>
            <person name="Pearson M."/>
            <person name="Roberts A."/>
            <person name="Saif S."/>
            <person name="Shea T."/>
            <person name="Shenoy N."/>
            <person name="Sisk P."/>
            <person name="Stolte C."/>
            <person name="Sykes S."/>
            <person name="Walk T."/>
            <person name="White J."/>
            <person name="Yandava C."/>
            <person name="Haas B."/>
            <person name="Nusbaum C."/>
            <person name="Birren B."/>
        </authorList>
    </citation>
    <scope>NUCLEOTIDE SEQUENCE [LARGE SCALE GENOMIC DNA]</scope>
    <source>
        <strain evidence="3">R3-111a-1</strain>
    </source>
</reference>
<dbReference type="AlphaFoldDB" id="J3NTS2"/>
<protein>
    <recommendedName>
        <fullName evidence="4">Aminoglycoside phosphotransferase domain-containing protein</fullName>
    </recommendedName>
</protein>
<reference evidence="1" key="2">
    <citation type="submission" date="2010-07" db="EMBL/GenBank/DDBJ databases">
        <authorList>
            <consortium name="The Broad Institute Genome Sequencing Platform"/>
            <consortium name="Broad Institute Genome Sequencing Center for Infectious Disease"/>
            <person name="Ma L.-J."/>
            <person name="Dead R."/>
            <person name="Young S."/>
            <person name="Zeng Q."/>
            <person name="Koehrsen M."/>
            <person name="Alvarado L."/>
            <person name="Berlin A."/>
            <person name="Chapman S.B."/>
            <person name="Chen Z."/>
            <person name="Freedman E."/>
            <person name="Gellesch M."/>
            <person name="Goldberg J."/>
            <person name="Griggs A."/>
            <person name="Gujja S."/>
            <person name="Heilman E.R."/>
            <person name="Heiman D."/>
            <person name="Hepburn T."/>
            <person name="Howarth C."/>
            <person name="Jen D."/>
            <person name="Larson L."/>
            <person name="Mehta T."/>
            <person name="Neiman D."/>
            <person name="Pearson M."/>
            <person name="Roberts A."/>
            <person name="Saif S."/>
            <person name="Shea T."/>
            <person name="Shenoy N."/>
            <person name="Sisk P."/>
            <person name="Stolte C."/>
            <person name="Sykes S."/>
            <person name="Walk T."/>
            <person name="White J."/>
            <person name="Yandava C."/>
            <person name="Haas B."/>
            <person name="Nusbaum C."/>
            <person name="Birren B."/>
        </authorList>
    </citation>
    <scope>NUCLEOTIDE SEQUENCE</scope>
    <source>
        <strain evidence="1">R3-111a-1</strain>
    </source>
</reference>
<dbReference type="eggNOG" id="ENOG502S0H8">
    <property type="taxonomic scope" value="Eukaryota"/>
</dbReference>
<evidence type="ECO:0008006" key="4">
    <source>
        <dbReference type="Google" id="ProtNLM"/>
    </source>
</evidence>
<dbReference type="EnsemblFungi" id="EJT79587">
    <property type="protein sequence ID" value="EJT79587"/>
    <property type="gene ID" value="GGTG_04672"/>
</dbReference>
<dbReference type="RefSeq" id="XP_009220732.1">
    <property type="nucleotide sequence ID" value="XM_009222468.1"/>
</dbReference>
<dbReference type="InterPro" id="IPR011009">
    <property type="entry name" value="Kinase-like_dom_sf"/>
</dbReference>
<dbReference type="EMBL" id="GL385396">
    <property type="protein sequence ID" value="EJT79588.1"/>
    <property type="molecule type" value="Genomic_DNA"/>
</dbReference>
<accession>J3NTS2</accession>
<dbReference type="SUPFAM" id="SSF56112">
    <property type="entry name" value="Protein kinase-like (PK-like)"/>
    <property type="match status" value="1"/>
</dbReference>
<dbReference type="OrthoDB" id="5598852at2759"/>
<dbReference type="GeneID" id="20345130"/>
<keyword evidence="3" id="KW-1185">Reference proteome</keyword>
<reference evidence="1" key="3">
    <citation type="submission" date="2010-09" db="EMBL/GenBank/DDBJ databases">
        <title>Annotation of Gaeumannomyces graminis var. tritici R3-111a-1.</title>
        <authorList>
            <consortium name="The Broad Institute Genome Sequencing Platform"/>
            <person name="Ma L.-J."/>
            <person name="Dead R."/>
            <person name="Young S.K."/>
            <person name="Zeng Q."/>
            <person name="Gargeya S."/>
            <person name="Fitzgerald M."/>
            <person name="Haas B."/>
            <person name="Abouelleil A."/>
            <person name="Alvarado L."/>
            <person name="Arachchi H.M."/>
            <person name="Berlin A."/>
            <person name="Brown A."/>
            <person name="Chapman S.B."/>
            <person name="Chen Z."/>
            <person name="Dunbar C."/>
            <person name="Freedman E."/>
            <person name="Gearin G."/>
            <person name="Gellesch M."/>
            <person name="Goldberg J."/>
            <person name="Griggs A."/>
            <person name="Gujja S."/>
            <person name="Heiman D."/>
            <person name="Howarth C."/>
            <person name="Larson L."/>
            <person name="Lui A."/>
            <person name="MacDonald P.J.P."/>
            <person name="Mehta T."/>
            <person name="Montmayeur A."/>
            <person name="Murphy C."/>
            <person name="Neiman D."/>
            <person name="Pearson M."/>
            <person name="Priest M."/>
            <person name="Roberts A."/>
            <person name="Saif S."/>
            <person name="Shea T."/>
            <person name="Shenoy N."/>
            <person name="Sisk P."/>
            <person name="Stolte C."/>
            <person name="Sykes S."/>
            <person name="Yandava C."/>
            <person name="Wortman J."/>
            <person name="Nusbaum C."/>
            <person name="Birren B."/>
        </authorList>
    </citation>
    <scope>NUCLEOTIDE SEQUENCE</scope>
    <source>
        <strain evidence="1">R3-111a-1</strain>
    </source>
</reference>
<dbReference type="STRING" id="644352.J3NTS2"/>
<evidence type="ECO:0000313" key="2">
    <source>
        <dbReference type="EnsemblFungi" id="EJT79587"/>
    </source>
</evidence>
<dbReference type="EnsemblFungi" id="EJT79588">
    <property type="protein sequence ID" value="EJT79588"/>
    <property type="gene ID" value="GGTG_04672"/>
</dbReference>
<dbReference type="RefSeq" id="XP_009220733.1">
    <property type="nucleotide sequence ID" value="XM_009222469.1"/>
</dbReference>
<dbReference type="VEuPathDB" id="FungiDB:GGTG_04672"/>